<keyword evidence="2" id="KW-1185">Reference proteome</keyword>
<dbReference type="Proteomes" id="UP000078492">
    <property type="component" value="Unassembled WGS sequence"/>
</dbReference>
<dbReference type="AlphaFoldDB" id="A0A151IZI6"/>
<reference evidence="1 2" key="1">
    <citation type="submission" date="2015-09" db="EMBL/GenBank/DDBJ databases">
        <title>Trachymyrmex cornetzi WGS genome.</title>
        <authorList>
            <person name="Nygaard S."/>
            <person name="Hu H."/>
            <person name="Boomsma J."/>
            <person name="Zhang G."/>
        </authorList>
    </citation>
    <scope>NUCLEOTIDE SEQUENCE [LARGE SCALE GENOMIC DNA]</scope>
    <source>
        <strain evidence="1">Tcor2-1</strain>
        <tissue evidence="1">Whole body</tissue>
    </source>
</reference>
<accession>A0A151IZI6</accession>
<evidence type="ECO:0000313" key="1">
    <source>
        <dbReference type="EMBL" id="KYN14014.1"/>
    </source>
</evidence>
<name>A0A151IZI6_9HYME</name>
<protein>
    <submittedName>
        <fullName evidence="1">Uncharacterized protein</fullName>
    </submittedName>
</protein>
<proteinExistence type="predicted"/>
<gene>
    <name evidence="1" type="ORF">ALC57_13770</name>
</gene>
<sequence length="59" mass="6557">MAAFPYPRHIPSKPVAKIVDGNKVEGNSDIARYEVQINHKGLCPSLYALMPSLSIHRPQ</sequence>
<organism evidence="1 2">
    <name type="scientific">Trachymyrmex cornetzi</name>
    <dbReference type="NCBI Taxonomy" id="471704"/>
    <lineage>
        <taxon>Eukaryota</taxon>
        <taxon>Metazoa</taxon>
        <taxon>Ecdysozoa</taxon>
        <taxon>Arthropoda</taxon>
        <taxon>Hexapoda</taxon>
        <taxon>Insecta</taxon>
        <taxon>Pterygota</taxon>
        <taxon>Neoptera</taxon>
        <taxon>Endopterygota</taxon>
        <taxon>Hymenoptera</taxon>
        <taxon>Apocrita</taxon>
        <taxon>Aculeata</taxon>
        <taxon>Formicoidea</taxon>
        <taxon>Formicidae</taxon>
        <taxon>Myrmicinae</taxon>
        <taxon>Trachymyrmex</taxon>
    </lineage>
</organism>
<dbReference type="EMBL" id="KQ980725">
    <property type="protein sequence ID" value="KYN14014.1"/>
    <property type="molecule type" value="Genomic_DNA"/>
</dbReference>
<evidence type="ECO:0000313" key="2">
    <source>
        <dbReference type="Proteomes" id="UP000078492"/>
    </source>
</evidence>